<protein>
    <submittedName>
        <fullName evidence="1">Uncharacterized protein</fullName>
    </submittedName>
</protein>
<evidence type="ECO:0000313" key="1">
    <source>
        <dbReference type="EMBL" id="DAG03468.1"/>
    </source>
</evidence>
<dbReference type="EMBL" id="BK016230">
    <property type="protein sequence ID" value="DAG03468.1"/>
    <property type="molecule type" value="Genomic_DNA"/>
</dbReference>
<accession>A0A8S5V9S4</accession>
<organism evidence="1">
    <name type="scientific">Ackermannviridae sp. ctUml7</name>
    <dbReference type="NCBI Taxonomy" id="2825753"/>
    <lineage>
        <taxon>Viruses</taxon>
        <taxon>Duplodnaviria</taxon>
        <taxon>Heunggongvirae</taxon>
        <taxon>Uroviricota</taxon>
        <taxon>Caudoviricetes</taxon>
        <taxon>Pantevenvirales</taxon>
        <taxon>Ackermannviridae</taxon>
    </lineage>
</organism>
<name>A0A8S5V9S4_9CAUD</name>
<sequence>MDCVFVNTTVHFVNILVYMMIQYGLDNLHGIK</sequence>
<reference evidence="1" key="1">
    <citation type="journal article" date="2021" name="Proc. Natl. Acad. Sci. U.S.A.">
        <title>A Catalog of Tens of Thousands of Viruses from Human Metagenomes Reveals Hidden Associations with Chronic Diseases.</title>
        <authorList>
            <person name="Tisza M.J."/>
            <person name="Buck C.B."/>
        </authorList>
    </citation>
    <scope>NUCLEOTIDE SEQUENCE</scope>
    <source>
        <strain evidence="1">CtUml7</strain>
    </source>
</reference>
<proteinExistence type="predicted"/>